<evidence type="ECO:0000313" key="1">
    <source>
        <dbReference type="EMBL" id="RFU38830.1"/>
    </source>
</evidence>
<feature type="non-terminal residue" evidence="1">
    <location>
        <position position="1"/>
    </location>
</feature>
<dbReference type="Proteomes" id="UP000261811">
    <property type="component" value="Unassembled WGS sequence"/>
</dbReference>
<gene>
    <name evidence="1" type="ORF">DZF91_25610</name>
</gene>
<proteinExistence type="predicted"/>
<keyword evidence="2" id="KW-1185">Reference proteome</keyword>
<organism evidence="1 2">
    <name type="scientific">Actinomadura logoneensis</name>
    <dbReference type="NCBI Taxonomy" id="2293572"/>
    <lineage>
        <taxon>Bacteria</taxon>
        <taxon>Bacillati</taxon>
        <taxon>Actinomycetota</taxon>
        <taxon>Actinomycetes</taxon>
        <taxon>Streptosporangiales</taxon>
        <taxon>Thermomonosporaceae</taxon>
        <taxon>Actinomadura</taxon>
    </lineage>
</organism>
<dbReference type="AlphaFoldDB" id="A0A372JFU2"/>
<dbReference type="EMBL" id="QURH01000683">
    <property type="protein sequence ID" value="RFU38830.1"/>
    <property type="molecule type" value="Genomic_DNA"/>
</dbReference>
<accession>A0A372JFU2</accession>
<evidence type="ECO:0000313" key="2">
    <source>
        <dbReference type="Proteomes" id="UP000261811"/>
    </source>
</evidence>
<name>A0A372JFU2_9ACTN</name>
<sequence>PAGADDRRRPGGPASAREVLVRLMKDPALRHTDPGRELLRVLNAQALALDDWTGLVEAVPSHCREAVAGLARQTATAWEWFATVLDSD</sequence>
<comment type="caution">
    <text evidence="1">The sequence shown here is derived from an EMBL/GenBank/DDBJ whole genome shotgun (WGS) entry which is preliminary data.</text>
</comment>
<protein>
    <submittedName>
        <fullName evidence="1">Uncharacterized protein</fullName>
    </submittedName>
</protein>
<reference evidence="1 2" key="1">
    <citation type="submission" date="2018-08" db="EMBL/GenBank/DDBJ databases">
        <title>Actinomadura jelena sp. nov., a novel Actinomycete isolated from soil in Chad.</title>
        <authorList>
            <person name="Shi L."/>
        </authorList>
    </citation>
    <scope>NUCLEOTIDE SEQUENCE [LARGE SCALE GENOMIC DNA]</scope>
    <source>
        <strain evidence="1 2">NEAU-G17</strain>
    </source>
</reference>